<dbReference type="InterPro" id="IPR003781">
    <property type="entry name" value="CoA-bd"/>
</dbReference>
<protein>
    <recommendedName>
        <fullName evidence="2">CoA-binding domain-containing protein</fullName>
    </recommendedName>
</protein>
<evidence type="ECO:0000259" key="2">
    <source>
        <dbReference type="SMART" id="SM00881"/>
    </source>
</evidence>
<dbReference type="SUPFAM" id="SSF51735">
    <property type="entry name" value="NAD(P)-binding Rossmann-fold domains"/>
    <property type="match status" value="1"/>
</dbReference>
<name>A0A251XXP4_9MICO</name>
<feature type="region of interest" description="Disordered" evidence="1">
    <location>
        <begin position="1"/>
        <end position="58"/>
    </location>
</feature>
<accession>A0A251XXP4</accession>
<evidence type="ECO:0000256" key="1">
    <source>
        <dbReference type="SAM" id="MobiDB-lite"/>
    </source>
</evidence>
<dbReference type="PANTHER" id="PTHR33303">
    <property type="entry name" value="CYTOPLASMIC PROTEIN-RELATED"/>
    <property type="match status" value="1"/>
</dbReference>
<evidence type="ECO:0000313" key="4">
    <source>
        <dbReference type="Proteomes" id="UP000195106"/>
    </source>
</evidence>
<dbReference type="SMART" id="SM00881">
    <property type="entry name" value="CoA_binding"/>
    <property type="match status" value="1"/>
</dbReference>
<feature type="domain" description="CoA-binding" evidence="2">
    <location>
        <begin position="114"/>
        <end position="207"/>
    </location>
</feature>
<comment type="caution">
    <text evidence="3">The sequence shown here is derived from an EMBL/GenBank/DDBJ whole genome shotgun (WGS) entry which is preliminary data.</text>
</comment>
<organism evidence="3 4">
    <name type="scientific">Clavibacter michiganensis</name>
    <dbReference type="NCBI Taxonomy" id="28447"/>
    <lineage>
        <taxon>Bacteria</taxon>
        <taxon>Bacillati</taxon>
        <taxon>Actinomycetota</taxon>
        <taxon>Actinomycetes</taxon>
        <taxon>Micrococcales</taxon>
        <taxon>Microbacteriaceae</taxon>
        <taxon>Clavibacter</taxon>
    </lineage>
</organism>
<feature type="compositionally biased region" description="Low complexity" evidence="1">
    <location>
        <begin position="19"/>
        <end position="30"/>
    </location>
</feature>
<reference evidence="3 4" key="1">
    <citation type="submission" date="2016-08" db="EMBL/GenBank/DDBJ databases">
        <title>Genome sequence of Clavibacter michiganensis spp. strain CASJ009.</title>
        <authorList>
            <person name="Thapa S.P."/>
            <person name="Coaker G."/>
        </authorList>
    </citation>
    <scope>NUCLEOTIDE SEQUENCE [LARGE SCALE GENOMIC DNA]</scope>
    <source>
        <strain evidence="3">CASJ009</strain>
    </source>
</reference>
<dbReference type="EMBL" id="MDHJ01000001">
    <property type="protein sequence ID" value="OUE09928.1"/>
    <property type="molecule type" value="Genomic_DNA"/>
</dbReference>
<dbReference type="Proteomes" id="UP000195106">
    <property type="component" value="Unassembled WGS sequence"/>
</dbReference>
<dbReference type="Pfam" id="PF13380">
    <property type="entry name" value="CoA_binding_2"/>
    <property type="match status" value="1"/>
</dbReference>
<dbReference type="PANTHER" id="PTHR33303:SF2">
    <property type="entry name" value="COA-BINDING DOMAIN-CONTAINING PROTEIN"/>
    <property type="match status" value="1"/>
</dbReference>
<feature type="compositionally biased region" description="Low complexity" evidence="1">
    <location>
        <begin position="41"/>
        <end position="51"/>
    </location>
</feature>
<sequence>MSFDTGGVPPERTGSTPHPAADAADLAPLDPAEETADRAAGDAAEAQAAEARVPTDAPAEVVEPVQDPGADGTQTTQLQNGLTCAIPRSSPLAALLRSERTWTGPSAKERLAILRRAKSVAIVGASPNPARSSYFVGTYLQQSSGYRVYFVNPNATEILGQRAYPDLASLPEVPDIVDVFRKASDIPSVVHDVVAVGAPVIWVQLGIWNQEAAEDAEARGLTVVMDRCIKVEHARFHGGLHLLGFDTGVISSRKAAV</sequence>
<evidence type="ECO:0000313" key="3">
    <source>
        <dbReference type="EMBL" id="OUE09928.1"/>
    </source>
</evidence>
<dbReference type="InterPro" id="IPR036291">
    <property type="entry name" value="NAD(P)-bd_dom_sf"/>
</dbReference>
<proteinExistence type="predicted"/>
<gene>
    <name evidence="3" type="ORF">CMsap09_13350</name>
</gene>
<dbReference type="AlphaFoldDB" id="A0A251XXP4"/>
<dbReference type="Gene3D" id="3.40.50.720">
    <property type="entry name" value="NAD(P)-binding Rossmann-like Domain"/>
    <property type="match status" value="1"/>
</dbReference>